<dbReference type="EMBL" id="CP012752">
    <property type="protein sequence ID" value="ALG09270.1"/>
    <property type="molecule type" value="Genomic_DNA"/>
</dbReference>
<accession>A0A0N9I4I3</accession>
<dbReference type="RefSeq" id="WP_054291174.1">
    <property type="nucleotide sequence ID" value="NZ_CP012752.1"/>
</dbReference>
<name>A0A0N9I4I3_9PSEU</name>
<dbReference type="GO" id="GO:0003677">
    <property type="term" value="F:DNA binding"/>
    <property type="evidence" value="ECO:0007669"/>
    <property type="project" value="InterPro"/>
</dbReference>
<sequence>MKTPDEWMRDFESKIADAQAKAAAVQQGLANAEGSASSKDGTVTVTVAPTGALTNLRLTAEAMRLSHSQLAAEIMAVARTAQRSAATQVAETFEQVNGAGSESYQLIAEYLPPAEEQDEEELEPRQYGFEDGSDNAEQPPAPPRPEPPRRPAARPDETDDPEFGNGSIFRG</sequence>
<dbReference type="STRING" id="860235.AOZ06_22270"/>
<dbReference type="AlphaFoldDB" id="A0A0N9I4I3"/>
<dbReference type="InterPro" id="IPR004401">
    <property type="entry name" value="YbaB/EbfC"/>
</dbReference>
<gene>
    <name evidence="2" type="ORF">AOZ06_22270</name>
</gene>
<protein>
    <recommendedName>
        <fullName evidence="4">YbaB/EbfC DNA-binding family protein</fullName>
    </recommendedName>
</protein>
<dbReference type="InterPro" id="IPR036894">
    <property type="entry name" value="YbaB-like_sf"/>
</dbReference>
<keyword evidence="3" id="KW-1185">Reference proteome</keyword>
<dbReference type="SUPFAM" id="SSF82607">
    <property type="entry name" value="YbaB-like"/>
    <property type="match status" value="1"/>
</dbReference>
<dbReference type="Proteomes" id="UP000063699">
    <property type="component" value="Chromosome"/>
</dbReference>
<organism evidence="2 3">
    <name type="scientific">Kibdelosporangium phytohabitans</name>
    <dbReference type="NCBI Taxonomy" id="860235"/>
    <lineage>
        <taxon>Bacteria</taxon>
        <taxon>Bacillati</taxon>
        <taxon>Actinomycetota</taxon>
        <taxon>Actinomycetes</taxon>
        <taxon>Pseudonocardiales</taxon>
        <taxon>Pseudonocardiaceae</taxon>
        <taxon>Kibdelosporangium</taxon>
    </lineage>
</organism>
<dbReference type="KEGG" id="kphy:AOZ06_22270"/>
<evidence type="ECO:0000313" key="3">
    <source>
        <dbReference type="Proteomes" id="UP000063699"/>
    </source>
</evidence>
<reference evidence="2 3" key="1">
    <citation type="submission" date="2015-07" db="EMBL/GenBank/DDBJ databases">
        <title>Genome sequencing of Kibdelosporangium phytohabitans.</title>
        <authorList>
            <person name="Qin S."/>
            <person name="Xing K."/>
        </authorList>
    </citation>
    <scope>NUCLEOTIDE SEQUENCE [LARGE SCALE GENOMIC DNA]</scope>
    <source>
        <strain evidence="2 3">KLBMP1111</strain>
    </source>
</reference>
<dbReference type="OrthoDB" id="3695284at2"/>
<dbReference type="Gene3D" id="3.30.1310.10">
    <property type="entry name" value="Nucleoid-associated protein YbaB-like domain"/>
    <property type="match status" value="1"/>
</dbReference>
<evidence type="ECO:0008006" key="4">
    <source>
        <dbReference type="Google" id="ProtNLM"/>
    </source>
</evidence>
<feature type="region of interest" description="Disordered" evidence="1">
    <location>
        <begin position="110"/>
        <end position="171"/>
    </location>
</feature>
<proteinExistence type="predicted"/>
<feature type="compositionally biased region" description="Basic and acidic residues" evidence="1">
    <location>
        <begin position="146"/>
        <end position="156"/>
    </location>
</feature>
<dbReference type="Pfam" id="PF02575">
    <property type="entry name" value="YbaB_DNA_bd"/>
    <property type="match status" value="1"/>
</dbReference>
<evidence type="ECO:0000313" key="2">
    <source>
        <dbReference type="EMBL" id="ALG09270.1"/>
    </source>
</evidence>
<evidence type="ECO:0000256" key="1">
    <source>
        <dbReference type="SAM" id="MobiDB-lite"/>
    </source>
</evidence>